<dbReference type="InterPro" id="IPR032508">
    <property type="entry name" value="FecR_C"/>
</dbReference>
<evidence type="ECO:0000313" key="4">
    <source>
        <dbReference type="EMBL" id="SKD09223.1"/>
    </source>
</evidence>
<accession>A0A1T5P9E8</accession>
<name>A0A1T5P9E8_9BACT</name>
<organism evidence="4 5">
    <name type="scientific">Chitinophaga ginsengisegetis</name>
    <dbReference type="NCBI Taxonomy" id="393003"/>
    <lineage>
        <taxon>Bacteria</taxon>
        <taxon>Pseudomonadati</taxon>
        <taxon>Bacteroidota</taxon>
        <taxon>Chitinophagia</taxon>
        <taxon>Chitinophagales</taxon>
        <taxon>Chitinophagaceae</taxon>
        <taxon>Chitinophaga</taxon>
    </lineage>
</organism>
<keyword evidence="1" id="KW-1133">Transmembrane helix</keyword>
<dbReference type="PANTHER" id="PTHR30273">
    <property type="entry name" value="PERIPLASMIC SIGNAL SENSOR AND SIGMA FACTOR ACTIVATOR FECR-RELATED"/>
    <property type="match status" value="1"/>
</dbReference>
<dbReference type="InterPro" id="IPR012373">
    <property type="entry name" value="Ferrdict_sens_TM"/>
</dbReference>
<dbReference type="GO" id="GO:0016989">
    <property type="term" value="F:sigma factor antagonist activity"/>
    <property type="evidence" value="ECO:0007669"/>
    <property type="project" value="TreeGrafter"/>
</dbReference>
<dbReference type="Gene3D" id="3.55.50.30">
    <property type="match status" value="1"/>
</dbReference>
<dbReference type="Pfam" id="PF16344">
    <property type="entry name" value="FecR_C"/>
    <property type="match status" value="1"/>
</dbReference>
<dbReference type="Pfam" id="PF04773">
    <property type="entry name" value="FecR"/>
    <property type="match status" value="1"/>
</dbReference>
<dbReference type="STRING" id="393003.SAMN05660461_5106"/>
<gene>
    <name evidence="4" type="ORF">SAMN05660461_5106</name>
</gene>
<evidence type="ECO:0000259" key="2">
    <source>
        <dbReference type="Pfam" id="PF04773"/>
    </source>
</evidence>
<keyword evidence="1" id="KW-0472">Membrane</keyword>
<evidence type="ECO:0000256" key="1">
    <source>
        <dbReference type="SAM" id="Phobius"/>
    </source>
</evidence>
<proteinExistence type="predicted"/>
<feature type="domain" description="FecR protein" evidence="2">
    <location>
        <begin position="134"/>
        <end position="219"/>
    </location>
</feature>
<dbReference type="Proteomes" id="UP000190166">
    <property type="component" value="Unassembled WGS sequence"/>
</dbReference>
<dbReference type="InterPro" id="IPR006860">
    <property type="entry name" value="FecR"/>
</dbReference>
<dbReference type="PIRSF" id="PIRSF018266">
    <property type="entry name" value="FecR"/>
    <property type="match status" value="1"/>
</dbReference>
<keyword evidence="5" id="KW-1185">Reference proteome</keyword>
<dbReference type="RefSeq" id="WP_159454428.1">
    <property type="nucleotide sequence ID" value="NZ_FUZZ01000004.1"/>
</dbReference>
<feature type="transmembrane region" description="Helical" evidence="1">
    <location>
        <begin position="79"/>
        <end position="99"/>
    </location>
</feature>
<reference evidence="4 5" key="1">
    <citation type="submission" date="2017-02" db="EMBL/GenBank/DDBJ databases">
        <authorList>
            <person name="Peterson S.W."/>
        </authorList>
    </citation>
    <scope>NUCLEOTIDE SEQUENCE [LARGE SCALE GENOMIC DNA]</scope>
    <source>
        <strain evidence="4 5">DSM 18108</strain>
    </source>
</reference>
<protein>
    <submittedName>
        <fullName evidence="4">FecR family protein</fullName>
    </submittedName>
</protein>
<keyword evidence="1" id="KW-0812">Transmembrane</keyword>
<dbReference type="AlphaFoldDB" id="A0A1T5P9E8"/>
<dbReference type="PANTHER" id="PTHR30273:SF2">
    <property type="entry name" value="PROTEIN FECR"/>
    <property type="match status" value="1"/>
</dbReference>
<sequence length="340" mass="38133">MKHSATLIEKFLRDECNEAEKQWVKEYIAQHPEALQPYLTEESWHAFQPGQQLPEAISGKMMTVIEGRTFQKKQINRRWYAAAAAVVLIISGGLLWTLLRPLPVNKTMAVKPAQTNVAPATALRTVMNHTRKTMPLQLSDGSIVELSPQSEVKYQEPFTGSRRDVYLKGQALFRVTGNKEQPFTVYAGQLGTTALGTVFKITAWNGKAITQVQLISGKVVVKQEHAQAPDVYLLPGQALRYDRQKMLVTVNAAISNKKDKAPVRINEIITFNNEPLAGVFKQMSEKYHVSIQYTESSLTGMNFTGTFDSSKETLKEFLTTIGTLNNLTINQKDDVIYIVQ</sequence>
<dbReference type="EMBL" id="FUZZ01000004">
    <property type="protein sequence ID" value="SKD09223.1"/>
    <property type="molecule type" value="Genomic_DNA"/>
</dbReference>
<dbReference type="Gene3D" id="2.60.120.1440">
    <property type="match status" value="1"/>
</dbReference>
<evidence type="ECO:0000313" key="5">
    <source>
        <dbReference type="Proteomes" id="UP000190166"/>
    </source>
</evidence>
<evidence type="ECO:0000259" key="3">
    <source>
        <dbReference type="Pfam" id="PF16344"/>
    </source>
</evidence>
<feature type="domain" description="Protein FecR C-terminal" evidence="3">
    <location>
        <begin position="269"/>
        <end position="338"/>
    </location>
</feature>